<dbReference type="EMBL" id="QGKV02000759">
    <property type="protein sequence ID" value="KAF3567051.1"/>
    <property type="molecule type" value="Genomic_DNA"/>
</dbReference>
<gene>
    <name evidence="2" type="ORF">DY000_02016121</name>
    <name evidence="1" type="ORF">F2Q70_00004176</name>
</gene>
<evidence type="ECO:0000313" key="2">
    <source>
        <dbReference type="EMBL" id="KAF3567051.1"/>
    </source>
</evidence>
<comment type="caution">
    <text evidence="1">The sequence shown here is derived from an EMBL/GenBank/DDBJ whole genome shotgun (WGS) entry which is preliminary data.</text>
</comment>
<keyword evidence="3" id="KW-1185">Reference proteome</keyword>
<sequence>MKRGFLGSSKKEPADSRTICKSTREASIDTLQVASINSVNQTSNDTIQHVSDNTVHHNTVHHIT</sequence>
<dbReference type="AlphaFoldDB" id="A0A3N6R088"/>
<protein>
    <submittedName>
        <fullName evidence="1">Uncharacterized protein</fullName>
    </submittedName>
</protein>
<reference evidence="2 3" key="3">
    <citation type="journal article" date="2020" name="BMC Genomics">
        <title>Intraspecific diversification of the crop wild relative Brassica cretica Lam. using demographic model selection.</title>
        <authorList>
            <person name="Kioukis A."/>
            <person name="Michalopoulou V.A."/>
            <person name="Briers L."/>
            <person name="Pirintsos S."/>
            <person name="Studholme D.J."/>
            <person name="Pavlidis P."/>
            <person name="Sarris P.F."/>
        </authorList>
    </citation>
    <scope>NUCLEOTIDE SEQUENCE [LARGE SCALE GENOMIC DNA]</scope>
    <source>
        <strain evidence="3">cv. PFS-1207/04</strain>
        <strain evidence="2">PFS-1207/04</strain>
    </source>
</reference>
<reference evidence="1" key="1">
    <citation type="submission" date="2019-12" db="EMBL/GenBank/DDBJ databases">
        <title>Genome sequencing and annotation of Brassica cretica.</title>
        <authorList>
            <person name="Studholme D.J."/>
            <person name="Sarris P.F."/>
        </authorList>
    </citation>
    <scope>NUCLEOTIDE SEQUENCE</scope>
    <source>
        <strain evidence="1">PFS-102/07</strain>
        <tissue evidence="1">Leaf</tissue>
    </source>
</reference>
<dbReference type="OrthoDB" id="10354237at2759"/>
<organism evidence="1">
    <name type="scientific">Brassica cretica</name>
    <name type="common">Mustard</name>
    <dbReference type="NCBI Taxonomy" id="69181"/>
    <lineage>
        <taxon>Eukaryota</taxon>
        <taxon>Viridiplantae</taxon>
        <taxon>Streptophyta</taxon>
        <taxon>Embryophyta</taxon>
        <taxon>Tracheophyta</taxon>
        <taxon>Spermatophyta</taxon>
        <taxon>Magnoliopsida</taxon>
        <taxon>eudicotyledons</taxon>
        <taxon>Gunneridae</taxon>
        <taxon>Pentapetalae</taxon>
        <taxon>rosids</taxon>
        <taxon>malvids</taxon>
        <taxon>Brassicales</taxon>
        <taxon>Brassicaceae</taxon>
        <taxon>Brassiceae</taxon>
        <taxon>Brassica</taxon>
    </lineage>
</organism>
<dbReference type="EMBL" id="QGKY02001015">
    <property type="protein sequence ID" value="KAF2571910.1"/>
    <property type="molecule type" value="Genomic_DNA"/>
</dbReference>
<dbReference type="Proteomes" id="UP000266723">
    <property type="component" value="Unassembled WGS sequence"/>
</dbReference>
<evidence type="ECO:0000313" key="3">
    <source>
        <dbReference type="Proteomes" id="UP000266723"/>
    </source>
</evidence>
<proteinExistence type="predicted"/>
<evidence type="ECO:0000313" key="1">
    <source>
        <dbReference type="EMBL" id="KAF2571910.1"/>
    </source>
</evidence>
<reference evidence="2" key="2">
    <citation type="submission" date="2019-12" db="EMBL/GenBank/DDBJ databases">
        <authorList>
            <person name="Studholme D.J."/>
            <person name="Sarris P."/>
        </authorList>
    </citation>
    <scope>NUCLEOTIDE SEQUENCE</scope>
    <source>
        <strain evidence="2">PFS-1207/04</strain>
        <tissue evidence="2">Leaf</tissue>
    </source>
</reference>
<name>A0A3N6R088_BRACR</name>
<accession>A0A3N6R088</accession>